<keyword evidence="2" id="KW-0732">Signal</keyword>
<sequence>MRPLRWLFGLSAVSRAASGAAVLDDAGFKPQPLPPSQDPWYSAPLNFETKQPGDMLRIRLAPGNLTSVIDGAATAYHILYRTTDSRYRPSWAVTTLLIPSSVHFSPLGKAALLSYQFAYNSANLDSSPSIGLYSILAQENTALGIKSSTSFLSTLLSRGWIINTPDYMGPDAAFGASVQAGHATLDSIRAVINLGRLTGSDEFTTVMWGYSGGSIATGAAAELQTQYAPELDISGTVLGGLVDNISADFENLNKSPIAGTLVAFLLGVTAQYAEAKEYLESRLRPEIKDGFLSVRDISVSDAVKMFAQKDIYSYFKGGVADLQAPVLRKVYNAQAKLGFRGVPNMPMFVYKAIGDQFCPIEQTDVTVERWCSGGAEIIYERKTVGEHVSEIENGKLRALEWISSIFDHSYEQPSSECDVREVMVGVQLQKR</sequence>
<name>A0A2N3NJB3_9PEZI</name>
<keyword evidence="1" id="KW-0378">Hydrolase</keyword>
<dbReference type="Proteomes" id="UP000233524">
    <property type="component" value="Unassembled WGS sequence"/>
</dbReference>
<dbReference type="Gene3D" id="3.40.50.1820">
    <property type="entry name" value="alpha/beta hydrolase"/>
    <property type="match status" value="1"/>
</dbReference>
<dbReference type="Pfam" id="PF03583">
    <property type="entry name" value="LIP"/>
    <property type="match status" value="1"/>
</dbReference>
<evidence type="ECO:0000256" key="1">
    <source>
        <dbReference type="ARBA" id="ARBA00022801"/>
    </source>
</evidence>
<dbReference type="GO" id="GO:0016042">
    <property type="term" value="P:lipid catabolic process"/>
    <property type="evidence" value="ECO:0007669"/>
    <property type="project" value="UniProtKB-UniRule"/>
</dbReference>
<dbReference type="PANTHER" id="PTHR34853:SF5">
    <property type="entry name" value="LIP-DOMAIN-CONTAINING PROTEIN-RELATED"/>
    <property type="match status" value="1"/>
</dbReference>
<accession>A0A2N3NJB3</accession>
<evidence type="ECO:0000313" key="3">
    <source>
        <dbReference type="EMBL" id="PKS12523.1"/>
    </source>
</evidence>
<dbReference type="PANTHER" id="PTHR34853">
    <property type="match status" value="1"/>
</dbReference>
<dbReference type="InParanoid" id="A0A2N3NJB3"/>
<gene>
    <name evidence="3" type="ORF">jhhlp_000730</name>
</gene>
<dbReference type="VEuPathDB" id="FungiDB:jhhlp_000730"/>
<dbReference type="EMBL" id="NLAX01000003">
    <property type="protein sequence ID" value="PKS12523.1"/>
    <property type="molecule type" value="Genomic_DNA"/>
</dbReference>
<feature type="chain" id="PRO_5014495492" evidence="2">
    <location>
        <begin position="20"/>
        <end position="431"/>
    </location>
</feature>
<proteinExistence type="inferred from homology"/>
<comment type="caution">
    <text evidence="3">The sequence shown here is derived from an EMBL/GenBank/DDBJ whole genome shotgun (WGS) entry which is preliminary data.</text>
</comment>
<keyword evidence="4" id="KW-1185">Reference proteome</keyword>
<reference evidence="3 4" key="1">
    <citation type="journal article" date="2017" name="G3 (Bethesda)">
        <title>First Draft Genome Sequence of the Pathogenic Fungus Lomentospora prolificans (Formerly Scedosporium prolificans).</title>
        <authorList>
            <person name="Luo R."/>
            <person name="Zimin A."/>
            <person name="Workman R."/>
            <person name="Fan Y."/>
            <person name="Pertea G."/>
            <person name="Grossman N."/>
            <person name="Wear M.P."/>
            <person name="Jia B."/>
            <person name="Miller H."/>
            <person name="Casadevall A."/>
            <person name="Timp W."/>
            <person name="Zhang S.X."/>
            <person name="Salzberg S.L."/>
        </authorList>
    </citation>
    <scope>NUCLEOTIDE SEQUENCE [LARGE SCALE GENOMIC DNA]</scope>
    <source>
        <strain evidence="3 4">JHH-5317</strain>
    </source>
</reference>
<protein>
    <submittedName>
        <fullName evidence="3">Uncharacterized protein</fullName>
    </submittedName>
</protein>
<dbReference type="InterPro" id="IPR029058">
    <property type="entry name" value="AB_hydrolase_fold"/>
</dbReference>
<dbReference type="AlphaFoldDB" id="A0A2N3NJB3"/>
<evidence type="ECO:0000256" key="2">
    <source>
        <dbReference type="PIRNR" id="PIRNR029171"/>
    </source>
</evidence>
<dbReference type="OrthoDB" id="2373480at2759"/>
<dbReference type="GO" id="GO:0004806">
    <property type="term" value="F:triacylglycerol lipase activity"/>
    <property type="evidence" value="ECO:0007669"/>
    <property type="project" value="UniProtKB-UniRule"/>
</dbReference>
<dbReference type="PIRSF" id="PIRSF029171">
    <property type="entry name" value="Esterase_LipA"/>
    <property type="match status" value="1"/>
</dbReference>
<dbReference type="Gene3D" id="1.10.260.130">
    <property type="match status" value="1"/>
</dbReference>
<evidence type="ECO:0000313" key="4">
    <source>
        <dbReference type="Proteomes" id="UP000233524"/>
    </source>
</evidence>
<comment type="similarity">
    <text evidence="2">Belongs to the AB hydrolase superfamily. Lipase family.</text>
</comment>
<feature type="signal peptide" evidence="2">
    <location>
        <begin position="1"/>
        <end position="19"/>
    </location>
</feature>
<dbReference type="InterPro" id="IPR005152">
    <property type="entry name" value="Lipase_secreted"/>
</dbReference>
<organism evidence="3 4">
    <name type="scientific">Lomentospora prolificans</name>
    <dbReference type="NCBI Taxonomy" id="41688"/>
    <lineage>
        <taxon>Eukaryota</taxon>
        <taxon>Fungi</taxon>
        <taxon>Dikarya</taxon>
        <taxon>Ascomycota</taxon>
        <taxon>Pezizomycotina</taxon>
        <taxon>Sordariomycetes</taxon>
        <taxon>Hypocreomycetidae</taxon>
        <taxon>Microascales</taxon>
        <taxon>Microascaceae</taxon>
        <taxon>Lomentospora</taxon>
    </lineage>
</organism>
<dbReference type="SUPFAM" id="SSF53474">
    <property type="entry name" value="alpha/beta-Hydrolases"/>
    <property type="match status" value="1"/>
</dbReference>